<dbReference type="SUPFAM" id="SSF47769">
    <property type="entry name" value="SAM/Pointed domain"/>
    <property type="match status" value="1"/>
</dbReference>
<feature type="compositionally biased region" description="Basic and acidic residues" evidence="3">
    <location>
        <begin position="69"/>
        <end position="87"/>
    </location>
</feature>
<organism evidence="5 6">
    <name type="scientific">Thelohanellus kitauei</name>
    <name type="common">Myxosporean</name>
    <dbReference type="NCBI Taxonomy" id="669202"/>
    <lineage>
        <taxon>Eukaryota</taxon>
        <taxon>Metazoa</taxon>
        <taxon>Cnidaria</taxon>
        <taxon>Myxozoa</taxon>
        <taxon>Myxosporea</taxon>
        <taxon>Bivalvulida</taxon>
        <taxon>Platysporina</taxon>
        <taxon>Myxobolidae</taxon>
        <taxon>Thelohanellus</taxon>
    </lineage>
</organism>
<keyword evidence="2" id="KW-0862">Zinc</keyword>
<dbReference type="InterPro" id="IPR046349">
    <property type="entry name" value="C1-like_sf"/>
</dbReference>
<comment type="caution">
    <text evidence="5">The sequence shown here is derived from an EMBL/GenBank/DDBJ whole genome shotgun (WGS) entry which is preliminary data.</text>
</comment>
<dbReference type="PROSITE" id="PS00479">
    <property type="entry name" value="ZF_DAG_PE_1"/>
    <property type="match status" value="1"/>
</dbReference>
<proteinExistence type="predicted"/>
<evidence type="ECO:0000256" key="2">
    <source>
        <dbReference type="ARBA" id="ARBA00022833"/>
    </source>
</evidence>
<dbReference type="EMBL" id="JWZT01005379">
    <property type="protein sequence ID" value="KII61108.1"/>
    <property type="molecule type" value="Genomic_DNA"/>
</dbReference>
<dbReference type="InterPro" id="IPR013761">
    <property type="entry name" value="SAM/pointed_sf"/>
</dbReference>
<evidence type="ECO:0000313" key="6">
    <source>
        <dbReference type="Proteomes" id="UP000031668"/>
    </source>
</evidence>
<gene>
    <name evidence="5" type="ORF">RF11_05826</name>
</gene>
<feature type="domain" description="Phorbol-ester/DAG-type" evidence="4">
    <location>
        <begin position="91"/>
        <end position="141"/>
    </location>
</feature>
<dbReference type="Proteomes" id="UP000031668">
    <property type="component" value="Unassembled WGS sequence"/>
</dbReference>
<dbReference type="InterPro" id="IPR002219">
    <property type="entry name" value="PKC_DAG/PE"/>
</dbReference>
<keyword evidence="1" id="KW-0479">Metal-binding</keyword>
<dbReference type="Gene3D" id="3.30.60.20">
    <property type="match status" value="1"/>
</dbReference>
<evidence type="ECO:0000256" key="3">
    <source>
        <dbReference type="SAM" id="MobiDB-lite"/>
    </source>
</evidence>
<reference evidence="5 6" key="1">
    <citation type="journal article" date="2014" name="Genome Biol. Evol.">
        <title>The genome of the myxosporean Thelohanellus kitauei shows adaptations to nutrient acquisition within its fish host.</title>
        <authorList>
            <person name="Yang Y."/>
            <person name="Xiong J."/>
            <person name="Zhou Z."/>
            <person name="Huo F."/>
            <person name="Miao W."/>
            <person name="Ran C."/>
            <person name="Liu Y."/>
            <person name="Zhang J."/>
            <person name="Feng J."/>
            <person name="Wang M."/>
            <person name="Wang M."/>
            <person name="Wang L."/>
            <person name="Yao B."/>
        </authorList>
    </citation>
    <scope>NUCLEOTIDE SEQUENCE [LARGE SCALE GENOMIC DNA]</scope>
    <source>
        <strain evidence="5">Wuqing</strain>
    </source>
</reference>
<dbReference type="AlphaFoldDB" id="A0A0C2I7F0"/>
<dbReference type="CDD" id="cd00029">
    <property type="entry name" value="C1"/>
    <property type="match status" value="1"/>
</dbReference>
<evidence type="ECO:0000313" key="5">
    <source>
        <dbReference type="EMBL" id="KII61108.1"/>
    </source>
</evidence>
<feature type="region of interest" description="Disordered" evidence="3">
    <location>
        <begin position="66"/>
        <end position="87"/>
    </location>
</feature>
<name>A0A0C2I7F0_THEKT</name>
<evidence type="ECO:0000259" key="4">
    <source>
        <dbReference type="PROSITE" id="PS50081"/>
    </source>
</evidence>
<sequence length="230" mass="27075">MLWSNQDVLTWIYTVNLDQLRIFVAENKLTGQDLSTWTGENKELLNLPCSRYLEVFTDAVRKLNSKSVRKGDPPKNKRDGTKNREKSEMDNHDFRIQNFQKTIQCFACYNYLTGLQQQGMMCTNCYCVAHQCCVSEITYPCKSQANTKNYIDELFSSELFDSHDKWVKKCLSYLKKHPDNYFNAFKTYPSDEELLEIKNMIKDGTIPTYSHHFSWVIGNRFFILYRVLNS</sequence>
<evidence type="ECO:0000256" key="1">
    <source>
        <dbReference type="ARBA" id="ARBA00022723"/>
    </source>
</evidence>
<dbReference type="SUPFAM" id="SSF57889">
    <property type="entry name" value="Cysteine-rich domain"/>
    <property type="match status" value="1"/>
</dbReference>
<accession>A0A0C2I7F0</accession>
<dbReference type="GO" id="GO:0046872">
    <property type="term" value="F:metal ion binding"/>
    <property type="evidence" value="ECO:0007669"/>
    <property type="project" value="UniProtKB-KW"/>
</dbReference>
<keyword evidence="6" id="KW-1185">Reference proteome</keyword>
<dbReference type="OrthoDB" id="74314at2759"/>
<protein>
    <submittedName>
        <fullName evidence="5">Guanine nucleotide exchange factor VAV2</fullName>
    </submittedName>
</protein>
<dbReference type="PROSITE" id="PS50081">
    <property type="entry name" value="ZF_DAG_PE_2"/>
    <property type="match status" value="1"/>
</dbReference>